<dbReference type="OrthoDB" id="5195003at2"/>
<protein>
    <submittedName>
        <fullName evidence="2">Uncharacterized protein</fullName>
    </submittedName>
</protein>
<evidence type="ECO:0000313" key="3">
    <source>
        <dbReference type="Proteomes" id="UP000000844"/>
    </source>
</evidence>
<dbReference type="EMBL" id="CP001778">
    <property type="protein sequence ID" value="ADD45270.1"/>
    <property type="molecule type" value="Genomic_DNA"/>
</dbReference>
<keyword evidence="1" id="KW-0472">Membrane</keyword>
<evidence type="ECO:0000313" key="2">
    <source>
        <dbReference type="EMBL" id="ADD45270.1"/>
    </source>
</evidence>
<sequence length="118" mass="12904">MDTFKKISMWTGIVLTGMCGVVLLGAGKVSSGTLLIAMTFLMVRPIKRFTLPRWLKVGLICVVFAAVMWNISTTDLPHASNMEICGGEEARTYTSTGFKFLDQVLYIFSGFLAQASPS</sequence>
<dbReference type="HOGENOM" id="CLU_2071697_0_0_11"/>
<keyword evidence="3" id="KW-1185">Reference proteome</keyword>
<dbReference type="KEGG" id="sna:Snas_5640"/>
<dbReference type="eggNOG" id="ENOG50342TZ">
    <property type="taxonomic scope" value="Bacteria"/>
</dbReference>
<keyword evidence="1" id="KW-0812">Transmembrane</keyword>
<keyword evidence="1" id="KW-1133">Transmembrane helix</keyword>
<accession>D3PX46</accession>
<dbReference type="STRING" id="446470.Snas_5640"/>
<dbReference type="AlphaFoldDB" id="D3PX46"/>
<proteinExistence type="predicted"/>
<gene>
    <name evidence="2" type="ordered locus">Snas_5640</name>
</gene>
<reference evidence="2 3" key="1">
    <citation type="journal article" date="2009" name="Stand. Genomic Sci.">
        <title>Complete genome sequence of Stackebrandtia nassauensis type strain (LLR-40K-21).</title>
        <authorList>
            <person name="Munk C."/>
            <person name="Lapidus A."/>
            <person name="Copeland A."/>
            <person name="Jando M."/>
            <person name="Mayilraj S."/>
            <person name="Glavina Del Rio T."/>
            <person name="Nolan M."/>
            <person name="Chen F."/>
            <person name="Lucas S."/>
            <person name="Tice H."/>
            <person name="Cheng J.F."/>
            <person name="Han C."/>
            <person name="Detter J.C."/>
            <person name="Bruce D."/>
            <person name="Goodwin L."/>
            <person name="Chain P."/>
            <person name="Pitluck S."/>
            <person name="Goker M."/>
            <person name="Ovchinikova G."/>
            <person name="Pati A."/>
            <person name="Ivanova N."/>
            <person name="Mavromatis K."/>
            <person name="Chen A."/>
            <person name="Palaniappan K."/>
            <person name="Land M."/>
            <person name="Hauser L."/>
            <person name="Chang Y.J."/>
            <person name="Jeffries C.D."/>
            <person name="Bristow J."/>
            <person name="Eisen J.A."/>
            <person name="Markowitz V."/>
            <person name="Hugenholtz P."/>
            <person name="Kyrpides N.C."/>
            <person name="Klenk H.P."/>
        </authorList>
    </citation>
    <scope>NUCLEOTIDE SEQUENCE [LARGE SCALE GENOMIC DNA]</scope>
    <source>
        <strain evidence="3">DSM 44728 / CIP 108903 / NRRL B-16338 / NBRC 102104 / LLR-40K-21</strain>
    </source>
</reference>
<dbReference type="RefSeq" id="WP_013020841.1">
    <property type="nucleotide sequence ID" value="NC_013947.1"/>
</dbReference>
<organism evidence="2 3">
    <name type="scientific">Stackebrandtia nassauensis (strain DSM 44728 / CIP 108903 / NRRL B-16338 / NBRC 102104 / LLR-40K-21)</name>
    <dbReference type="NCBI Taxonomy" id="446470"/>
    <lineage>
        <taxon>Bacteria</taxon>
        <taxon>Bacillati</taxon>
        <taxon>Actinomycetota</taxon>
        <taxon>Actinomycetes</taxon>
        <taxon>Glycomycetales</taxon>
        <taxon>Glycomycetaceae</taxon>
        <taxon>Stackebrandtia</taxon>
    </lineage>
</organism>
<evidence type="ECO:0000256" key="1">
    <source>
        <dbReference type="SAM" id="Phobius"/>
    </source>
</evidence>
<name>D3PX46_STANL</name>
<feature type="transmembrane region" description="Helical" evidence="1">
    <location>
        <begin position="54"/>
        <end position="72"/>
    </location>
</feature>
<dbReference type="Proteomes" id="UP000000844">
    <property type="component" value="Chromosome"/>
</dbReference>
<feature type="transmembrane region" description="Helical" evidence="1">
    <location>
        <begin position="12"/>
        <end position="42"/>
    </location>
</feature>